<sequence length="1112" mass="125927">MIYSRRQVLLLVIFLLSEVTLAQDPCLDGNFHEIDNVAKRSPSYDEDSTLPCDRYLIEGWYGSKTHVMSTSPPLLQKCGTSYPVWLKDPSPPYGIIQNLTACQVGFSDECSNAFKIEVKNCTGFLVYKLKPLDSCNSAYCFGVNKTVNNIRVSFHNLTWTEKEKENSPGVFQYDPSVNLICSFTPSDDDSLLYHIDWYVDNETVIQGQTVDKWSLDDAILSAADLNKAGKKINSWIHCMVGIKASKNKFPCVTKSSELFFAGIELLNRTVTIERKGTVTLMLRPTIPFASETIQRQDGMQSTSPLNIQLSFPGNTEAKCQQSTSGSLRKCSVPIESFKYGERQRYKDKTNWNKIYTMEISNSDNDGYYMQDHKLVLRLETNSPNGDGAQIFSDAVFRDVHINVVDKEEAWKGKSCSSYADPHQTTFDGYNYECQATGCETKKTYIFYSNDFHLQEVQVRHTICWSTARCVCAVAARSGQDVFTIDVCNQRQFINFPICNENSLKVIKETDKVYKIIFPTGTYVKVFIFNYGSSSWYLDVEVYPTVSDVGRTSGLCGVLDNDRTNDLRRRDGTQENTKSYSYSYPPDDFSLSWQLPEGSNEDLLSMSQTVFDQLTPLSSYFYKLCTCDEERTYCSYKQYTECKTGIKGKEFHCVLHSSSRRKRDLNFLTQIPGNINKNMEEEPRVKRAAYSEVDAYRICKSAFEMSTYYGTCLNVVPNFNNETLVNCMNDLVMTRNPNLTQLHLDTALGQCQTYILLNSTLEREQPDVTKVIVNLCPNNCSNKGVCSSGNCTCDYGFGGSDCSFDVLSPPTINKLSGDGVCDKSSEPCEDSTGYGYYFLENMGTTCHVTREEIDENNIVTSQTSYTVELQERTLYEGFCSLEYGPESSFYTTFHFNMSNDGTQFSPLYTVYVYQSACQTFQNISGNIKVTLQNGYCYINGTCVRSGTFKKKESCWRCLSASNVYDWTWDCKEAETTTTRSRSNDEKTNKQNTKDEDVSPAGKFLIAAIVIVVFANCVVIGCMIKQKYYNKKSDDHSVLVAPNKDEVNIYPDSDRLMATRGNFHPADLFQFDSPAEKFSRPPSATSTRQLPSTNDFMTLYDKKHLDKLFGVNGH</sequence>
<evidence type="ECO:0000256" key="1">
    <source>
        <dbReference type="ARBA" id="ARBA00022729"/>
    </source>
</evidence>
<evidence type="ECO:0000256" key="3">
    <source>
        <dbReference type="ARBA" id="ARBA00023180"/>
    </source>
</evidence>
<keyword evidence="2" id="KW-1015">Disulfide bond</keyword>
<dbReference type="Pfam" id="PF00094">
    <property type="entry name" value="VWD"/>
    <property type="match status" value="1"/>
</dbReference>
<dbReference type="GO" id="GO:0005576">
    <property type="term" value="C:extracellular region"/>
    <property type="evidence" value="ECO:0007669"/>
    <property type="project" value="TreeGrafter"/>
</dbReference>
<evidence type="ECO:0000259" key="6">
    <source>
        <dbReference type="PROSITE" id="PS51233"/>
    </source>
</evidence>
<accession>A0A8W8JK88</accession>
<dbReference type="Proteomes" id="UP000005408">
    <property type="component" value="Unassembled WGS sequence"/>
</dbReference>
<evidence type="ECO:0000313" key="8">
    <source>
        <dbReference type="Proteomes" id="UP000005408"/>
    </source>
</evidence>
<feature type="domain" description="VWFD" evidence="6">
    <location>
        <begin position="413"/>
        <end position="600"/>
    </location>
</feature>
<dbReference type="InterPro" id="IPR009030">
    <property type="entry name" value="Growth_fac_rcpt_cys_sf"/>
</dbReference>
<dbReference type="PANTHER" id="PTHR14949:SF54">
    <property type="entry name" value="VWFD DOMAIN-CONTAINING PROTEIN"/>
    <property type="match status" value="1"/>
</dbReference>
<dbReference type="AlphaFoldDB" id="A0A8W8JK88"/>
<feature type="signal peptide" evidence="5">
    <location>
        <begin position="1"/>
        <end position="22"/>
    </location>
</feature>
<dbReference type="InterPro" id="IPR001846">
    <property type="entry name" value="VWF_type-D"/>
</dbReference>
<dbReference type="Pfam" id="PF26129">
    <property type="entry name" value="Vwde"/>
    <property type="match status" value="1"/>
</dbReference>
<keyword evidence="3" id="KW-0325">Glycoprotein</keyword>
<dbReference type="PANTHER" id="PTHR14949">
    <property type="entry name" value="EGF-LIKE-DOMAIN, MULTIPLE 7, 8"/>
    <property type="match status" value="1"/>
</dbReference>
<proteinExistence type="predicted"/>
<organism evidence="7 8">
    <name type="scientific">Magallana gigas</name>
    <name type="common">Pacific oyster</name>
    <name type="synonym">Crassostrea gigas</name>
    <dbReference type="NCBI Taxonomy" id="29159"/>
    <lineage>
        <taxon>Eukaryota</taxon>
        <taxon>Metazoa</taxon>
        <taxon>Spiralia</taxon>
        <taxon>Lophotrochozoa</taxon>
        <taxon>Mollusca</taxon>
        <taxon>Bivalvia</taxon>
        <taxon>Autobranchia</taxon>
        <taxon>Pteriomorphia</taxon>
        <taxon>Ostreida</taxon>
        <taxon>Ostreoidea</taxon>
        <taxon>Ostreidae</taxon>
        <taxon>Magallana</taxon>
    </lineage>
</organism>
<feature type="chain" id="PRO_5036460068" description="VWFD domain-containing protein" evidence="5">
    <location>
        <begin position="23"/>
        <end position="1112"/>
    </location>
</feature>
<dbReference type="Gene3D" id="2.60.120.260">
    <property type="entry name" value="Galactose-binding domain-like"/>
    <property type="match status" value="1"/>
</dbReference>
<dbReference type="PROSITE" id="PS51233">
    <property type="entry name" value="VWFD"/>
    <property type="match status" value="1"/>
</dbReference>
<evidence type="ECO:0000313" key="7">
    <source>
        <dbReference type="EnsemblMetazoa" id="G19789.3:cds"/>
    </source>
</evidence>
<dbReference type="GO" id="GO:0005102">
    <property type="term" value="F:signaling receptor binding"/>
    <property type="evidence" value="ECO:0007669"/>
    <property type="project" value="TreeGrafter"/>
</dbReference>
<dbReference type="PROSITE" id="PS01186">
    <property type="entry name" value="EGF_2"/>
    <property type="match status" value="1"/>
</dbReference>
<dbReference type="InterPro" id="IPR058727">
    <property type="entry name" value="Helical_Vwde"/>
</dbReference>
<keyword evidence="4" id="KW-0472">Membrane</keyword>
<dbReference type="GO" id="GO:0009986">
    <property type="term" value="C:cell surface"/>
    <property type="evidence" value="ECO:0007669"/>
    <property type="project" value="TreeGrafter"/>
</dbReference>
<keyword evidence="4" id="KW-0812">Transmembrane</keyword>
<dbReference type="FunFam" id="2.10.25.10:FF:000001">
    <property type="entry name" value="Tenascin C"/>
    <property type="match status" value="1"/>
</dbReference>
<evidence type="ECO:0000256" key="4">
    <source>
        <dbReference type="SAM" id="Phobius"/>
    </source>
</evidence>
<dbReference type="InterPro" id="IPR000742">
    <property type="entry name" value="EGF"/>
</dbReference>
<keyword evidence="1 5" id="KW-0732">Signal</keyword>
<reference evidence="7" key="1">
    <citation type="submission" date="2022-08" db="UniProtKB">
        <authorList>
            <consortium name="EnsemblMetazoa"/>
        </authorList>
    </citation>
    <scope>IDENTIFICATION</scope>
    <source>
        <strain evidence="7">05x7-T-G4-1.051#20</strain>
    </source>
</reference>
<protein>
    <recommendedName>
        <fullName evidence="6">VWFD domain-containing protein</fullName>
    </recommendedName>
</protein>
<dbReference type="SUPFAM" id="SSF57184">
    <property type="entry name" value="Growth factor receptor domain"/>
    <property type="match status" value="1"/>
</dbReference>
<keyword evidence="8" id="KW-1185">Reference proteome</keyword>
<name>A0A8W8JK88_MAGGI</name>
<evidence type="ECO:0000256" key="5">
    <source>
        <dbReference type="SAM" id="SignalP"/>
    </source>
</evidence>
<evidence type="ECO:0000256" key="2">
    <source>
        <dbReference type="ARBA" id="ARBA00023157"/>
    </source>
</evidence>
<feature type="transmembrane region" description="Helical" evidence="4">
    <location>
        <begin position="1002"/>
        <end position="1022"/>
    </location>
</feature>
<dbReference type="PROSITE" id="PS00022">
    <property type="entry name" value="EGF_1"/>
    <property type="match status" value="1"/>
</dbReference>
<keyword evidence="4" id="KW-1133">Transmembrane helix</keyword>
<dbReference type="InterPro" id="IPR050969">
    <property type="entry name" value="Dev_Signal_Modulators"/>
</dbReference>
<dbReference type="EnsemblMetazoa" id="G19789.3">
    <property type="protein sequence ID" value="G19789.3:cds"/>
    <property type="gene ID" value="G19789"/>
</dbReference>